<reference evidence="2" key="1">
    <citation type="submission" date="2020-03" db="EMBL/GenBank/DDBJ databases">
        <title>Draft Genome Sequence of Cylindrodendrum hubeiense.</title>
        <authorList>
            <person name="Buettner E."/>
            <person name="Kellner H."/>
        </authorList>
    </citation>
    <scope>NUCLEOTIDE SEQUENCE</scope>
    <source>
        <strain evidence="2">IHI 201604</strain>
    </source>
</reference>
<keyword evidence="3" id="KW-1185">Reference proteome</keyword>
<evidence type="ECO:0000313" key="3">
    <source>
        <dbReference type="Proteomes" id="UP000722485"/>
    </source>
</evidence>
<gene>
    <name evidence="2" type="ORF">G7Z17_g13551</name>
</gene>
<name>A0A9P5L4I0_9HYPO</name>
<feature type="region of interest" description="Disordered" evidence="1">
    <location>
        <begin position="1"/>
        <end position="74"/>
    </location>
</feature>
<accession>A0A9P5L4I0</accession>
<dbReference type="Proteomes" id="UP000722485">
    <property type="component" value="Unassembled WGS sequence"/>
</dbReference>
<proteinExistence type="predicted"/>
<dbReference type="AlphaFoldDB" id="A0A9P5L4I0"/>
<comment type="caution">
    <text evidence="2">The sequence shown here is derived from an EMBL/GenBank/DDBJ whole genome shotgun (WGS) entry which is preliminary data.</text>
</comment>
<protein>
    <submittedName>
        <fullName evidence="2">Uncharacterized protein</fullName>
    </submittedName>
</protein>
<evidence type="ECO:0000313" key="2">
    <source>
        <dbReference type="EMBL" id="KAF7533197.1"/>
    </source>
</evidence>
<feature type="region of interest" description="Disordered" evidence="1">
    <location>
        <begin position="174"/>
        <end position="230"/>
    </location>
</feature>
<sequence>MSAICNTTAGVAPSHRGAPISNRSPSQLPRAHSPAAPRLMRPRNYPANTGRHDQPPAHRRRPGPSSHPATGHRAWDPLAKAPRHAQAVARCSIQTHVQLSRPWDLPRVAVPHQLDLPSALHLHTADIAHMPPGCCCSGPLDEASMSQTNARTATRHPTMLDSGASDKLLLERSIPSRPLPAPGRLRHGPSRGSPEGPTLGRSLIRPRAPSPEPLDDAARPRQHTRTSTNS</sequence>
<dbReference type="EMBL" id="JAANBB010000845">
    <property type="protein sequence ID" value="KAF7533197.1"/>
    <property type="molecule type" value="Genomic_DNA"/>
</dbReference>
<organism evidence="2 3">
    <name type="scientific">Cylindrodendrum hubeiense</name>
    <dbReference type="NCBI Taxonomy" id="595255"/>
    <lineage>
        <taxon>Eukaryota</taxon>
        <taxon>Fungi</taxon>
        <taxon>Dikarya</taxon>
        <taxon>Ascomycota</taxon>
        <taxon>Pezizomycotina</taxon>
        <taxon>Sordariomycetes</taxon>
        <taxon>Hypocreomycetidae</taxon>
        <taxon>Hypocreales</taxon>
        <taxon>Nectriaceae</taxon>
        <taxon>Cylindrodendrum</taxon>
    </lineage>
</organism>
<evidence type="ECO:0000256" key="1">
    <source>
        <dbReference type="SAM" id="MobiDB-lite"/>
    </source>
</evidence>